<evidence type="ECO:0008006" key="3">
    <source>
        <dbReference type="Google" id="ProtNLM"/>
    </source>
</evidence>
<evidence type="ECO:0000313" key="2">
    <source>
        <dbReference type="Proteomes" id="UP000236434"/>
    </source>
</evidence>
<dbReference type="OrthoDB" id="49042at2"/>
<name>A0A2K1NX86_9BACT</name>
<protein>
    <recommendedName>
        <fullName evidence="3">Secretin/TonB short N-terminal domain-containing protein</fullName>
    </recommendedName>
</protein>
<sequence>MKKVLILIIVVFSASFYFSNIHLSFNETPLQEVLQKLEEASGSIILTKTNTLGKITKEINTLDLESALDIILYSTDYEYKKIGHNLYLVGDFDLIIQGSVQNATEINFESLEVTKISNILMLLNQRVRRVPNSNSIILFGKDGLSFEILNLFNFLEDNAGENKVITYSSSHKISKNVYDYLIFLETSYKSSPLENQDAIGFLESNFSLLTDLEKVEFYESFDVNESDLNLKENINNYYLVEKDGEYSVLVTSRFNLENLINDEKTKNVSHIKTSFGVSYQFYSNEIMSNISLQFNKSYFDISFDFNNNSKFAYATELKDKVRIGAILKNEEDQINISFLLDDYEDFNNFGLYGILQINSQIENLRSILVDINELSYDLVATKTYTFGDKQTIELSLYPGIGLSISKKDQATIYFNFGAQYSFPFQKSAALFSYLYHQSLHTISLSIEF</sequence>
<gene>
    <name evidence="1" type="ORF">X929_08900</name>
</gene>
<accession>A0A2K1NX86</accession>
<dbReference type="Gene3D" id="3.55.50.30">
    <property type="match status" value="1"/>
</dbReference>
<dbReference type="RefSeq" id="WP_103067625.1">
    <property type="nucleotide sequence ID" value="NZ_AZRL01000022.1"/>
</dbReference>
<reference evidence="1 2" key="1">
    <citation type="submission" date="2013-12" db="EMBL/GenBank/DDBJ databases">
        <title>Comparative genomics of Petrotoga isolates.</title>
        <authorList>
            <person name="Nesbo C.L."/>
            <person name="Charchuk R."/>
            <person name="Chow K."/>
        </authorList>
    </citation>
    <scope>NUCLEOTIDE SEQUENCE [LARGE SCALE GENOMIC DNA]</scope>
    <source>
        <strain evidence="1 2">DSM 13574</strain>
    </source>
</reference>
<dbReference type="AlphaFoldDB" id="A0A2K1NX86"/>
<dbReference type="EMBL" id="AZRL01000022">
    <property type="protein sequence ID" value="PNR95145.1"/>
    <property type="molecule type" value="Genomic_DNA"/>
</dbReference>
<evidence type="ECO:0000313" key="1">
    <source>
        <dbReference type="EMBL" id="PNR95145.1"/>
    </source>
</evidence>
<organism evidence="1 2">
    <name type="scientific">Petrotoga olearia DSM 13574</name>
    <dbReference type="NCBI Taxonomy" id="1122955"/>
    <lineage>
        <taxon>Bacteria</taxon>
        <taxon>Thermotogati</taxon>
        <taxon>Thermotogota</taxon>
        <taxon>Thermotogae</taxon>
        <taxon>Petrotogales</taxon>
        <taxon>Petrotogaceae</taxon>
        <taxon>Petrotoga</taxon>
    </lineage>
</organism>
<proteinExistence type="predicted"/>
<comment type="caution">
    <text evidence="1">The sequence shown here is derived from an EMBL/GenBank/DDBJ whole genome shotgun (WGS) entry which is preliminary data.</text>
</comment>
<dbReference type="Proteomes" id="UP000236434">
    <property type="component" value="Unassembled WGS sequence"/>
</dbReference>